<feature type="region of interest" description="Disordered" evidence="1">
    <location>
        <begin position="201"/>
        <end position="237"/>
    </location>
</feature>
<gene>
    <name evidence="2" type="ORF">Mal64_20450</name>
</gene>
<keyword evidence="3" id="KW-1185">Reference proteome</keyword>
<name>A0A5C5ZP70_9BACT</name>
<organism evidence="2 3">
    <name type="scientific">Pseudobythopirellula maris</name>
    <dbReference type="NCBI Taxonomy" id="2527991"/>
    <lineage>
        <taxon>Bacteria</taxon>
        <taxon>Pseudomonadati</taxon>
        <taxon>Planctomycetota</taxon>
        <taxon>Planctomycetia</taxon>
        <taxon>Pirellulales</taxon>
        <taxon>Lacipirellulaceae</taxon>
        <taxon>Pseudobythopirellula</taxon>
    </lineage>
</organism>
<accession>A0A5C5ZP70</accession>
<dbReference type="Proteomes" id="UP000315440">
    <property type="component" value="Unassembled WGS sequence"/>
</dbReference>
<comment type="caution">
    <text evidence="2">The sequence shown here is derived from an EMBL/GenBank/DDBJ whole genome shotgun (WGS) entry which is preliminary data.</text>
</comment>
<dbReference type="RefSeq" id="WP_146399722.1">
    <property type="nucleotide sequence ID" value="NZ_SJPQ01000002.1"/>
</dbReference>
<protein>
    <submittedName>
        <fullName evidence="2">Uncharacterized protein</fullName>
    </submittedName>
</protein>
<evidence type="ECO:0000256" key="1">
    <source>
        <dbReference type="SAM" id="MobiDB-lite"/>
    </source>
</evidence>
<dbReference type="OrthoDB" id="274988at2"/>
<evidence type="ECO:0000313" key="2">
    <source>
        <dbReference type="EMBL" id="TWT88561.1"/>
    </source>
</evidence>
<reference evidence="2 3" key="1">
    <citation type="submission" date="2019-02" db="EMBL/GenBank/DDBJ databases">
        <title>Deep-cultivation of Planctomycetes and their phenomic and genomic characterization uncovers novel biology.</title>
        <authorList>
            <person name="Wiegand S."/>
            <person name="Jogler M."/>
            <person name="Boedeker C."/>
            <person name="Pinto D."/>
            <person name="Vollmers J."/>
            <person name="Rivas-Marin E."/>
            <person name="Kohn T."/>
            <person name="Peeters S.H."/>
            <person name="Heuer A."/>
            <person name="Rast P."/>
            <person name="Oberbeckmann S."/>
            <person name="Bunk B."/>
            <person name="Jeske O."/>
            <person name="Meyerdierks A."/>
            <person name="Storesund J.E."/>
            <person name="Kallscheuer N."/>
            <person name="Luecker S."/>
            <person name="Lage O.M."/>
            <person name="Pohl T."/>
            <person name="Merkel B.J."/>
            <person name="Hornburger P."/>
            <person name="Mueller R.-W."/>
            <person name="Bruemmer F."/>
            <person name="Labrenz M."/>
            <person name="Spormann A.M."/>
            <person name="Op Den Camp H."/>
            <person name="Overmann J."/>
            <person name="Amann R."/>
            <person name="Jetten M.S.M."/>
            <person name="Mascher T."/>
            <person name="Medema M.H."/>
            <person name="Devos D.P."/>
            <person name="Kaster A.-K."/>
            <person name="Ovreas L."/>
            <person name="Rohde M."/>
            <person name="Galperin M.Y."/>
            <person name="Jogler C."/>
        </authorList>
    </citation>
    <scope>NUCLEOTIDE SEQUENCE [LARGE SCALE GENOMIC DNA]</scope>
    <source>
        <strain evidence="2 3">Mal64</strain>
    </source>
</reference>
<dbReference type="EMBL" id="SJPQ01000002">
    <property type="protein sequence ID" value="TWT88561.1"/>
    <property type="molecule type" value="Genomic_DNA"/>
</dbReference>
<feature type="compositionally biased region" description="Acidic residues" evidence="1">
    <location>
        <begin position="209"/>
        <end position="225"/>
    </location>
</feature>
<dbReference type="AlphaFoldDB" id="A0A5C5ZP70"/>
<sequence>MTFAVAISAIYWTATASVPEYDQIIEREPEAVEQDLQQFESQLAALYSDAQKRPDWSTVVTAGQINAWLARRWTNDYPRLKAAGVDDPRVLIRGEDVTLAFRVDRSWIDAVATIGVRPFLSDEGELGVEMLNAHVGRAAMPLARLAALLEDALMRYQLPVRWAQTDGHPTLLVNVPLVASDDDQQRRLEALELRDGEIYLSGSTVDSNAEPDDAASDDIESDDAASGDATESGPSAE</sequence>
<proteinExistence type="predicted"/>
<evidence type="ECO:0000313" key="3">
    <source>
        <dbReference type="Proteomes" id="UP000315440"/>
    </source>
</evidence>